<keyword evidence="4" id="KW-0949">S-adenosyl-L-methionine</keyword>
<dbReference type="PATRIC" id="fig|1813736.3.peg.5358"/>
<dbReference type="Gene3D" id="3.40.50.150">
    <property type="entry name" value="Vaccinia Virus protein VP39"/>
    <property type="match status" value="1"/>
</dbReference>
<reference evidence="8" key="2">
    <citation type="submission" date="2016-04" db="EMBL/GenBank/DDBJ databases">
        <title>First Complete Genome Sequence of a Subdivision 6 Acidobacterium.</title>
        <authorList>
            <person name="Huang S."/>
            <person name="Vieira S."/>
            <person name="Bunk B."/>
            <person name="Riedel T."/>
            <person name="Sproeer C."/>
            <person name="Overmann J."/>
        </authorList>
    </citation>
    <scope>NUCLEOTIDE SEQUENCE [LARGE SCALE GENOMIC DNA]</scope>
    <source>
        <strain evidence="8">DSM 100886 HEG_-6_39</strain>
    </source>
</reference>
<dbReference type="STRING" id="1855912.LuPra_05097"/>
<dbReference type="OrthoDB" id="9782855at2"/>
<dbReference type="InterPro" id="IPR003333">
    <property type="entry name" value="CMAS"/>
</dbReference>
<proteinExistence type="inferred from homology"/>
<dbReference type="GO" id="GO:0032259">
    <property type="term" value="P:methylation"/>
    <property type="evidence" value="ECO:0007669"/>
    <property type="project" value="UniProtKB-KW"/>
</dbReference>
<sequence>MLTQWAKTAFLSGLDGVTGGTLTVACPDRTYRYGEPGELDAALVVHDDRFFLRALTGSDVGLGESFMDGDWTTPDLIPLVRLMLRSRRALEGSSLLAGALQRLAGGIARRLRDNSLAGSRRHVHRHYDLGNEFFGLFLDRELRMYSCGYFESAVDSLEQAQATKVDRICRALKLSHNDHVLEIGSGWGGFAVWASTHYGCRVTTTTISDEQYRHVRDWRTRIGEAGSRIDVLCADYRELTGEFDKIVSIEMFEAVGLNHYDDYFKAVDRLLVPDGSMLLQTITVDDQWFPKYHGTPDWIETYIFPGGELASVGEILRSLARSTSLSMYHAENFGTHYARTLQAWRTRFHHNLDRVRALGHDERFIRMWDLYLGSCEATFLERHTGLFQLMLLKNGARRRLFNEPWFDVATAPEAAGATESAA</sequence>
<comment type="similarity">
    <text evidence="1">Belongs to the CFA/CMAS family.</text>
</comment>
<dbReference type="EMBL" id="CP015136">
    <property type="protein sequence ID" value="AMY11832.1"/>
    <property type="molecule type" value="Genomic_DNA"/>
</dbReference>
<evidence type="ECO:0000256" key="6">
    <source>
        <dbReference type="PIRSR" id="PIRSR003085-1"/>
    </source>
</evidence>
<dbReference type="AlphaFoldDB" id="A0A143PTC0"/>
<dbReference type="KEGG" id="abac:LuPra_05097"/>
<evidence type="ECO:0000256" key="4">
    <source>
        <dbReference type="ARBA" id="ARBA00022691"/>
    </source>
</evidence>
<evidence type="ECO:0000256" key="5">
    <source>
        <dbReference type="ARBA" id="ARBA00023098"/>
    </source>
</evidence>
<protein>
    <submittedName>
        <fullName evidence="7">Cyclopropane-fatty-acyl-phospholipid synthase</fullName>
        <ecNumber evidence="7">2.1.1.79</ecNumber>
    </submittedName>
</protein>
<evidence type="ECO:0000313" key="7">
    <source>
        <dbReference type="EMBL" id="AMY11832.1"/>
    </source>
</evidence>
<dbReference type="SUPFAM" id="SSF53335">
    <property type="entry name" value="S-adenosyl-L-methionine-dependent methyltransferases"/>
    <property type="match status" value="1"/>
</dbReference>
<dbReference type="GO" id="GO:0008610">
    <property type="term" value="P:lipid biosynthetic process"/>
    <property type="evidence" value="ECO:0007669"/>
    <property type="project" value="InterPro"/>
</dbReference>
<dbReference type="PROSITE" id="PS51257">
    <property type="entry name" value="PROKAR_LIPOPROTEIN"/>
    <property type="match status" value="1"/>
</dbReference>
<keyword evidence="3 7" id="KW-0808">Transferase</keyword>
<organism evidence="7 8">
    <name type="scientific">Luteitalea pratensis</name>
    <dbReference type="NCBI Taxonomy" id="1855912"/>
    <lineage>
        <taxon>Bacteria</taxon>
        <taxon>Pseudomonadati</taxon>
        <taxon>Acidobacteriota</taxon>
        <taxon>Vicinamibacteria</taxon>
        <taxon>Vicinamibacterales</taxon>
        <taxon>Vicinamibacteraceae</taxon>
        <taxon>Luteitalea</taxon>
    </lineage>
</organism>
<dbReference type="CDD" id="cd02440">
    <property type="entry name" value="AdoMet_MTases"/>
    <property type="match status" value="1"/>
</dbReference>
<evidence type="ECO:0000256" key="2">
    <source>
        <dbReference type="ARBA" id="ARBA00022603"/>
    </source>
</evidence>
<dbReference type="InterPro" id="IPR029063">
    <property type="entry name" value="SAM-dependent_MTases_sf"/>
</dbReference>
<gene>
    <name evidence="7" type="primary">cfa_2</name>
    <name evidence="7" type="ORF">LuPra_05097</name>
</gene>
<name>A0A143PTC0_LUTPR</name>
<accession>A0A143PTC0</accession>
<dbReference type="RefSeq" id="WP_110173347.1">
    <property type="nucleotide sequence ID" value="NZ_CP015136.1"/>
</dbReference>
<dbReference type="GO" id="GO:0008825">
    <property type="term" value="F:cyclopropane-fatty-acyl-phospholipid synthase activity"/>
    <property type="evidence" value="ECO:0007669"/>
    <property type="project" value="UniProtKB-EC"/>
</dbReference>
<keyword evidence="8" id="KW-1185">Reference proteome</keyword>
<dbReference type="PIRSF" id="PIRSF003085">
    <property type="entry name" value="CMAS"/>
    <property type="match status" value="1"/>
</dbReference>
<dbReference type="Proteomes" id="UP000076079">
    <property type="component" value="Chromosome"/>
</dbReference>
<dbReference type="InterPro" id="IPR050723">
    <property type="entry name" value="CFA/CMAS"/>
</dbReference>
<keyword evidence="5" id="KW-0443">Lipid metabolism</keyword>
<feature type="active site" evidence="6">
    <location>
        <position position="375"/>
    </location>
</feature>
<dbReference type="PANTHER" id="PTHR43667:SF2">
    <property type="entry name" value="FATTY ACID C-METHYL TRANSFERASE"/>
    <property type="match status" value="1"/>
</dbReference>
<evidence type="ECO:0000256" key="1">
    <source>
        <dbReference type="ARBA" id="ARBA00010815"/>
    </source>
</evidence>
<evidence type="ECO:0000313" key="8">
    <source>
        <dbReference type="Proteomes" id="UP000076079"/>
    </source>
</evidence>
<dbReference type="EC" id="2.1.1.79" evidence="7"/>
<dbReference type="PANTHER" id="PTHR43667">
    <property type="entry name" value="CYCLOPROPANE-FATTY-ACYL-PHOSPHOLIPID SYNTHASE"/>
    <property type="match status" value="1"/>
</dbReference>
<keyword evidence="2 7" id="KW-0489">Methyltransferase</keyword>
<reference evidence="7 8" key="1">
    <citation type="journal article" date="2016" name="Genome Announc.">
        <title>First Complete Genome Sequence of a Subdivision 6 Acidobacterium Strain.</title>
        <authorList>
            <person name="Huang S."/>
            <person name="Vieira S."/>
            <person name="Bunk B."/>
            <person name="Riedel T."/>
            <person name="Sproer C."/>
            <person name="Overmann J."/>
        </authorList>
    </citation>
    <scope>NUCLEOTIDE SEQUENCE [LARGE SCALE GENOMIC DNA]</scope>
    <source>
        <strain evidence="8">DSM 100886 HEG_-6_39</strain>
    </source>
</reference>
<dbReference type="Pfam" id="PF02353">
    <property type="entry name" value="CMAS"/>
    <property type="match status" value="1"/>
</dbReference>
<evidence type="ECO:0000256" key="3">
    <source>
        <dbReference type="ARBA" id="ARBA00022679"/>
    </source>
</evidence>